<dbReference type="InterPro" id="IPR013094">
    <property type="entry name" value="AB_hydrolase_3"/>
</dbReference>
<evidence type="ECO:0000259" key="3">
    <source>
        <dbReference type="Pfam" id="PF07859"/>
    </source>
</evidence>
<feature type="transmembrane region" description="Helical" evidence="2">
    <location>
        <begin position="54"/>
        <end position="76"/>
    </location>
</feature>
<dbReference type="InterPro" id="IPR050300">
    <property type="entry name" value="GDXG_lipolytic_enzyme"/>
</dbReference>
<evidence type="ECO:0000313" key="4">
    <source>
        <dbReference type="EMBL" id="KIS68000.1"/>
    </source>
</evidence>
<dbReference type="RefSeq" id="XP_011390484.1">
    <property type="nucleotide sequence ID" value="XM_011392182.1"/>
</dbReference>
<dbReference type="GO" id="GO:0016787">
    <property type="term" value="F:hydrolase activity"/>
    <property type="evidence" value="ECO:0007669"/>
    <property type="project" value="UniProtKB-KW"/>
</dbReference>
<reference evidence="4 5" key="1">
    <citation type="journal article" date="2006" name="Nature">
        <title>Insights from the genome of the biotrophic fungal plant pathogen Ustilago maydis.</title>
        <authorList>
            <person name="Kamper J."/>
            <person name="Kahmann R."/>
            <person name="Bolker M."/>
            <person name="Ma L.J."/>
            <person name="Brefort T."/>
            <person name="Saville B.J."/>
            <person name="Banuett F."/>
            <person name="Kronstad J.W."/>
            <person name="Gold S.E."/>
            <person name="Muller O."/>
            <person name="Perlin M.H."/>
            <person name="Wosten H.A."/>
            <person name="de Vries R."/>
            <person name="Ruiz-Herrera J."/>
            <person name="Reynaga-Pena C.G."/>
            <person name="Snetselaar K."/>
            <person name="McCann M."/>
            <person name="Perez-Martin J."/>
            <person name="Feldbrugge M."/>
            <person name="Basse C.W."/>
            <person name="Steinberg G."/>
            <person name="Ibeas J.I."/>
            <person name="Holloman W."/>
            <person name="Guzman P."/>
            <person name="Farman M."/>
            <person name="Stajich J.E."/>
            <person name="Sentandreu R."/>
            <person name="Gonzalez-Prieto J.M."/>
            <person name="Kennell J.C."/>
            <person name="Molina L."/>
            <person name="Schirawski J."/>
            <person name="Mendoza-Mendoza A."/>
            <person name="Greilinger D."/>
            <person name="Munch K."/>
            <person name="Rossel N."/>
            <person name="Scherer M."/>
            <person name="Vranes M."/>
            <person name="Ladendorf O."/>
            <person name="Vincon V."/>
            <person name="Fuchs U."/>
            <person name="Sandrock B."/>
            <person name="Meng S."/>
            <person name="Ho E.C."/>
            <person name="Cahill M.J."/>
            <person name="Boyce K.J."/>
            <person name="Klose J."/>
            <person name="Klosterman S.J."/>
            <person name="Deelstra H.J."/>
            <person name="Ortiz-Castellanos L."/>
            <person name="Li W."/>
            <person name="Sanchez-Alonso P."/>
            <person name="Schreier P.H."/>
            <person name="Hauser-Hahn I."/>
            <person name="Vaupel M."/>
            <person name="Koopmann E."/>
            <person name="Friedrich G."/>
            <person name="Voss H."/>
            <person name="Schluter T."/>
            <person name="Margolis J."/>
            <person name="Platt D."/>
            <person name="Swimmer C."/>
            <person name="Gnirke A."/>
            <person name="Chen F."/>
            <person name="Vysotskaia V."/>
            <person name="Mannhaupt G."/>
            <person name="Guldener U."/>
            <person name="Munsterkotter M."/>
            <person name="Haase D."/>
            <person name="Oesterheld M."/>
            <person name="Mewes H.W."/>
            <person name="Mauceli E.W."/>
            <person name="DeCaprio D."/>
            <person name="Wade C.M."/>
            <person name="Butler J."/>
            <person name="Young S."/>
            <person name="Jaffe D.B."/>
            <person name="Calvo S."/>
            <person name="Nusbaum C."/>
            <person name="Galagan J."/>
            <person name="Birren B.W."/>
        </authorList>
    </citation>
    <scope>NUCLEOTIDE SEQUENCE [LARGE SCALE GENOMIC DNA]</scope>
    <source>
        <strain evidence="5">DSM 14603 / FGSC 9021 / UM521</strain>
    </source>
</reference>
<dbReference type="Pfam" id="PF07859">
    <property type="entry name" value="Abhydrolase_3"/>
    <property type="match status" value="1"/>
</dbReference>
<keyword evidence="1" id="KW-0378">Hydrolase</keyword>
<evidence type="ECO:0000256" key="2">
    <source>
        <dbReference type="SAM" id="Phobius"/>
    </source>
</evidence>
<organism evidence="4 5">
    <name type="scientific">Mycosarcoma maydis</name>
    <name type="common">Corn smut fungus</name>
    <name type="synonym">Ustilago maydis</name>
    <dbReference type="NCBI Taxonomy" id="5270"/>
    <lineage>
        <taxon>Eukaryota</taxon>
        <taxon>Fungi</taxon>
        <taxon>Dikarya</taxon>
        <taxon>Basidiomycota</taxon>
        <taxon>Ustilaginomycotina</taxon>
        <taxon>Ustilaginomycetes</taxon>
        <taxon>Ustilaginales</taxon>
        <taxon>Ustilaginaceae</taxon>
        <taxon>Mycosarcoma</taxon>
    </lineage>
</organism>
<dbReference type="SUPFAM" id="SSF53474">
    <property type="entry name" value="alpha/beta-Hydrolases"/>
    <property type="match status" value="1"/>
</dbReference>
<feature type="domain" description="Alpha/beta hydrolase fold-3" evidence="3">
    <location>
        <begin position="299"/>
        <end position="443"/>
    </location>
</feature>
<proteinExistence type="predicted"/>
<keyword evidence="2" id="KW-1133">Transmembrane helix</keyword>
<dbReference type="EMBL" id="CM003150">
    <property type="protein sequence ID" value="KIS68000.1"/>
    <property type="molecule type" value="Genomic_DNA"/>
</dbReference>
<dbReference type="eggNOG" id="ENOG502S7I9">
    <property type="taxonomic scope" value="Eukaryota"/>
</dbReference>
<protein>
    <recommendedName>
        <fullName evidence="3">Alpha/beta hydrolase fold-3 domain-containing protein</fullName>
    </recommendedName>
</protein>
<dbReference type="OrthoDB" id="2152029at2759"/>
<dbReference type="OMA" id="AFWQWKS"/>
<gene>
    <name evidence="4" type="ORF">UMAG_04042</name>
</gene>
<dbReference type="KEGG" id="uma:UMAG_04042"/>
<dbReference type="InterPro" id="IPR029058">
    <property type="entry name" value="AB_hydrolase_fold"/>
</dbReference>
<evidence type="ECO:0000256" key="1">
    <source>
        <dbReference type="ARBA" id="ARBA00022801"/>
    </source>
</evidence>
<keyword evidence="5" id="KW-1185">Reference proteome</keyword>
<keyword evidence="2" id="KW-0472">Membrane</keyword>
<keyword evidence="2" id="KW-0812">Transmembrane</keyword>
<dbReference type="InParanoid" id="A0A0D1DZP6"/>
<evidence type="ECO:0000313" key="5">
    <source>
        <dbReference type="Proteomes" id="UP000000561"/>
    </source>
</evidence>
<dbReference type="Proteomes" id="UP000000561">
    <property type="component" value="Chromosome 11"/>
</dbReference>
<dbReference type="VEuPathDB" id="FungiDB:UMAG_04042"/>
<accession>A0A0D1DZP6</accession>
<dbReference type="AlphaFoldDB" id="A0A0D1DZP6"/>
<feature type="transmembrane region" description="Helical" evidence="2">
    <location>
        <begin position="97"/>
        <end position="117"/>
    </location>
</feature>
<dbReference type="PANTHER" id="PTHR48081:SF8">
    <property type="entry name" value="ALPHA_BETA HYDROLASE FOLD-3 DOMAIN-CONTAINING PROTEIN-RELATED"/>
    <property type="match status" value="1"/>
</dbReference>
<sequence length="631" mass="69968">MKTASGHFCHLHTPNYSFYTPTPFPALEQHVLPPRNRQTLEHTLSASIVSVVRIGYVLLIVAPVHLVAALLSHATWPRQKWMDKGWGRGVFPTRLPSWNIGQTIAVPLVGSLFWALVYGTPRGMGWEEECTMPMASKWLFGRGHEGWCIEAEGVTLPPLPTSSSKDFNHASTNHNDVVSIRKRHTTQNGDAIEHSPYKDFFQRAAEATSLHTSTAADTLSRAPSPAPYDPVSEKISIDVLRGLVTGSQFGIYPFPVAAFWQWKSVAAAVSRGKVISVKPGNDVAGVGSGPALSADERMVLFFVGGGYHSGHAPQGPLSWTVCRQTSLRVLGVNFRKATSDSRAFPAALQDALAAWVYVTKRLKFKPENVILMGDSAGGGLALSLQLYLSSHVWTGTSLGRAKKLVLHSPMTDLTLSTDSFERNNGVDIISPYMCSLARDNYLRHIIPVQGRSNALLQDMTTGERNIDKVAARYAIDPFDLSRSDRQSKRFRHELQRLAQDLPETILELGAFHPLFSLGLDARQNKYLAQCLLLFDAPPACKAEEEQGQEEEKEKDMEILITAGTAEIFHDQIKLLVRNLLDLHQHDEQKLASRVRVSLVECIDWHHVFAYMNLPGQVKARVDDLVKTFMLA</sequence>
<name>A0A0D1DZP6_MYCMD</name>
<dbReference type="Gene3D" id="3.40.50.1820">
    <property type="entry name" value="alpha/beta hydrolase"/>
    <property type="match status" value="1"/>
</dbReference>
<dbReference type="GeneID" id="23564331"/>
<dbReference type="PANTHER" id="PTHR48081">
    <property type="entry name" value="AB HYDROLASE SUPERFAMILY PROTEIN C4A8.06C"/>
    <property type="match status" value="1"/>
</dbReference>